<feature type="transmembrane region" description="Helical" evidence="1">
    <location>
        <begin position="7"/>
        <end position="33"/>
    </location>
</feature>
<dbReference type="Gene3D" id="1.20.1250.20">
    <property type="entry name" value="MFS general substrate transporter like domains"/>
    <property type="match status" value="1"/>
</dbReference>
<comment type="caution">
    <text evidence="3">The sequence shown here is derived from an EMBL/GenBank/DDBJ whole genome shotgun (WGS) entry which is preliminary data.</text>
</comment>
<organism evidence="3">
    <name type="scientific">marine sediment metagenome</name>
    <dbReference type="NCBI Taxonomy" id="412755"/>
    <lineage>
        <taxon>unclassified sequences</taxon>
        <taxon>metagenomes</taxon>
        <taxon>ecological metagenomes</taxon>
    </lineage>
</organism>
<dbReference type="PANTHER" id="PTHR11360">
    <property type="entry name" value="MONOCARBOXYLATE TRANSPORTER"/>
    <property type="match status" value="1"/>
</dbReference>
<dbReference type="Pfam" id="PF07690">
    <property type="entry name" value="MFS_1"/>
    <property type="match status" value="1"/>
</dbReference>
<feature type="transmembrane region" description="Helical" evidence="1">
    <location>
        <begin position="165"/>
        <end position="185"/>
    </location>
</feature>
<dbReference type="PROSITE" id="PS50850">
    <property type="entry name" value="MFS"/>
    <property type="match status" value="1"/>
</dbReference>
<evidence type="ECO:0000313" key="3">
    <source>
        <dbReference type="EMBL" id="GAI28336.1"/>
    </source>
</evidence>
<evidence type="ECO:0000256" key="1">
    <source>
        <dbReference type="SAM" id="Phobius"/>
    </source>
</evidence>
<dbReference type="InterPro" id="IPR020846">
    <property type="entry name" value="MFS_dom"/>
</dbReference>
<feature type="domain" description="Major facilitator superfamily (MFS) profile" evidence="2">
    <location>
        <begin position="10"/>
        <end position="233"/>
    </location>
</feature>
<gene>
    <name evidence="3" type="ORF">S06H3_30367</name>
</gene>
<sequence length="233" mass="25856">MRPKFFYGWVIVIAAACVILIMYGTLFTFGVFFKPVLTEFDWTRAMTSGAFSLCILTHGVLTIVIGRLTDKYGPRIVVTACGLSLGAGYLLMSQITSTWQLYLFYGILIGMGMGGAWIPQVSTIARWFEKRRGLATGIAVSGEGVGILIMVPLSRWLISAYGWRTSYIIVGIIALAFIISAAQFLKRHPEKIGLLPYGREANATDISPAKYHKSSVTQDFSLTEAVKERQFWM</sequence>
<evidence type="ECO:0000259" key="2">
    <source>
        <dbReference type="PROSITE" id="PS50850"/>
    </source>
</evidence>
<dbReference type="SUPFAM" id="SSF103473">
    <property type="entry name" value="MFS general substrate transporter"/>
    <property type="match status" value="1"/>
</dbReference>
<dbReference type="GO" id="GO:0022857">
    <property type="term" value="F:transmembrane transporter activity"/>
    <property type="evidence" value="ECO:0007669"/>
    <property type="project" value="InterPro"/>
</dbReference>
<dbReference type="PROSITE" id="PS51257">
    <property type="entry name" value="PROKAR_LIPOPROTEIN"/>
    <property type="match status" value="1"/>
</dbReference>
<dbReference type="InterPro" id="IPR036259">
    <property type="entry name" value="MFS_trans_sf"/>
</dbReference>
<dbReference type="PANTHER" id="PTHR11360:SF284">
    <property type="entry name" value="EG:103B4.3 PROTEIN-RELATED"/>
    <property type="match status" value="1"/>
</dbReference>
<dbReference type="InterPro" id="IPR050327">
    <property type="entry name" value="Proton-linked_MCT"/>
</dbReference>
<feature type="non-terminal residue" evidence="3">
    <location>
        <position position="233"/>
    </location>
</feature>
<reference evidence="3" key="1">
    <citation type="journal article" date="2014" name="Front. Microbiol.">
        <title>High frequency of phylogenetically diverse reductive dehalogenase-homologous genes in deep subseafloor sedimentary metagenomes.</title>
        <authorList>
            <person name="Kawai M."/>
            <person name="Futagami T."/>
            <person name="Toyoda A."/>
            <person name="Takaki Y."/>
            <person name="Nishi S."/>
            <person name="Hori S."/>
            <person name="Arai W."/>
            <person name="Tsubouchi T."/>
            <person name="Morono Y."/>
            <person name="Uchiyama I."/>
            <person name="Ito T."/>
            <person name="Fujiyama A."/>
            <person name="Inagaki F."/>
            <person name="Takami H."/>
        </authorList>
    </citation>
    <scope>NUCLEOTIDE SEQUENCE</scope>
    <source>
        <strain evidence="3">Expedition CK06-06</strain>
    </source>
</reference>
<feature type="transmembrane region" description="Helical" evidence="1">
    <location>
        <begin position="45"/>
        <end position="64"/>
    </location>
</feature>
<keyword evidence="1" id="KW-0812">Transmembrane</keyword>
<feature type="transmembrane region" description="Helical" evidence="1">
    <location>
        <begin position="102"/>
        <end position="121"/>
    </location>
</feature>
<feature type="transmembrane region" description="Helical" evidence="1">
    <location>
        <begin position="76"/>
        <end position="96"/>
    </location>
</feature>
<dbReference type="AlphaFoldDB" id="X1NDQ8"/>
<feature type="transmembrane region" description="Helical" evidence="1">
    <location>
        <begin position="133"/>
        <end position="153"/>
    </location>
</feature>
<keyword evidence="1" id="KW-1133">Transmembrane helix</keyword>
<keyword evidence="1" id="KW-0472">Membrane</keyword>
<protein>
    <recommendedName>
        <fullName evidence="2">Major facilitator superfamily (MFS) profile domain-containing protein</fullName>
    </recommendedName>
</protein>
<name>X1NDQ8_9ZZZZ</name>
<dbReference type="InterPro" id="IPR011701">
    <property type="entry name" value="MFS"/>
</dbReference>
<dbReference type="EMBL" id="BARV01017878">
    <property type="protein sequence ID" value="GAI28336.1"/>
    <property type="molecule type" value="Genomic_DNA"/>
</dbReference>
<proteinExistence type="predicted"/>
<accession>X1NDQ8</accession>